<dbReference type="InterPro" id="IPR036291">
    <property type="entry name" value="NAD(P)-bd_dom_sf"/>
</dbReference>
<keyword evidence="5" id="KW-0520">NAD</keyword>
<dbReference type="InterPro" id="IPR022694">
    <property type="entry name" value="3-OHacyl-CoA_DH"/>
</dbReference>
<evidence type="ECO:0000256" key="3">
    <source>
        <dbReference type="ARBA" id="ARBA00023002"/>
    </source>
</evidence>
<comment type="caution">
    <text evidence="8">The sequence shown here is derived from an EMBL/GenBank/DDBJ whole genome shotgun (WGS) entry which is preliminary data.</text>
</comment>
<dbReference type="GO" id="GO:0006631">
    <property type="term" value="P:fatty acid metabolic process"/>
    <property type="evidence" value="ECO:0007669"/>
    <property type="project" value="InterPro"/>
</dbReference>
<sequence>MTDPWHTRGIAVVGAGVMGVGIAALALAHGVPVTLVDIDPARLALAPGAVRDQTRIGALLRKLPAAGVAAELRTSTSITAVAGVAAVVEAVTELPDTKAKVLAEVSTVVTEGTLLATNTSAIPVGELAAATARPAELAGTHFMNPPYLIDAVEVVRGPATGEEAMAALGSLFAVLGRRAILVGDGPGFVSNHVLMRMINDAARLVTEGRATAGRVDEVFTACLGHRTGPLATADLIGLDNVVDTLTVLYDRTGEEAYRADEELLARVRAGNLGRKSGAGFYDYGSVS</sequence>
<feature type="domain" description="3-hydroxyacyl-CoA dehydrogenase NAD binding" evidence="7">
    <location>
        <begin position="10"/>
        <end position="184"/>
    </location>
</feature>
<dbReference type="Pfam" id="PF00725">
    <property type="entry name" value="3HCDH"/>
    <property type="match status" value="1"/>
</dbReference>
<feature type="domain" description="3-hydroxyacyl-CoA dehydrogenase C-terminal" evidence="6">
    <location>
        <begin position="187"/>
        <end position="283"/>
    </location>
</feature>
<accession>A0A229TF82</accession>
<evidence type="ECO:0000256" key="4">
    <source>
        <dbReference type="PIRSR" id="PIRSR000105-1"/>
    </source>
</evidence>
<keyword evidence="9" id="KW-1185">Reference proteome</keyword>
<dbReference type="Pfam" id="PF02737">
    <property type="entry name" value="3HCDH_N"/>
    <property type="match status" value="1"/>
</dbReference>
<feature type="binding site" evidence="5">
    <location>
        <position position="93"/>
    </location>
    <ligand>
        <name>NAD(+)</name>
        <dbReference type="ChEBI" id="CHEBI:57540"/>
    </ligand>
</feature>
<evidence type="ECO:0000259" key="6">
    <source>
        <dbReference type="Pfam" id="PF00725"/>
    </source>
</evidence>
<dbReference type="RefSeq" id="WP_093946889.1">
    <property type="nucleotide sequence ID" value="NZ_NMUL01000007.1"/>
</dbReference>
<evidence type="ECO:0000256" key="5">
    <source>
        <dbReference type="PIRSR" id="PIRSR000105-2"/>
    </source>
</evidence>
<reference evidence="9" key="1">
    <citation type="submission" date="2017-07" db="EMBL/GenBank/DDBJ databases">
        <title>Comparative genome mining reveals phylogenetic distribution patterns of secondary metabolites in Amycolatopsis.</title>
        <authorList>
            <person name="Adamek M."/>
            <person name="Alanjary M."/>
            <person name="Sales-Ortells H."/>
            <person name="Goodfellow M."/>
            <person name="Bull A.T."/>
            <person name="Kalinowski J."/>
            <person name="Ziemert N."/>
        </authorList>
    </citation>
    <scope>NUCLEOTIDE SEQUENCE [LARGE SCALE GENOMIC DNA]</scope>
    <source>
        <strain evidence="9">H5</strain>
    </source>
</reference>
<dbReference type="GO" id="GO:0070403">
    <property type="term" value="F:NAD+ binding"/>
    <property type="evidence" value="ECO:0007669"/>
    <property type="project" value="InterPro"/>
</dbReference>
<name>A0A229TF82_9PSEU</name>
<dbReference type="Proteomes" id="UP000215199">
    <property type="component" value="Unassembled WGS sequence"/>
</dbReference>
<comment type="similarity">
    <text evidence="2">Belongs to the 3-hydroxyacyl-CoA dehydrogenase family.</text>
</comment>
<dbReference type="Gene3D" id="3.40.50.720">
    <property type="entry name" value="NAD(P)-binding Rossmann-like Domain"/>
    <property type="match status" value="1"/>
</dbReference>
<feature type="binding site" evidence="5">
    <location>
        <position position="98"/>
    </location>
    <ligand>
        <name>NAD(+)</name>
        <dbReference type="ChEBI" id="CHEBI:57540"/>
    </ligand>
</feature>
<dbReference type="GO" id="GO:0016616">
    <property type="term" value="F:oxidoreductase activity, acting on the CH-OH group of donors, NAD or NADP as acceptor"/>
    <property type="evidence" value="ECO:0007669"/>
    <property type="project" value="InterPro"/>
</dbReference>
<feature type="binding site" evidence="5">
    <location>
        <position position="144"/>
    </location>
    <ligand>
        <name>NAD(+)</name>
        <dbReference type="ChEBI" id="CHEBI:57540"/>
    </ligand>
</feature>
<evidence type="ECO:0000259" key="7">
    <source>
        <dbReference type="Pfam" id="PF02737"/>
    </source>
</evidence>
<dbReference type="InterPro" id="IPR006176">
    <property type="entry name" value="3-OHacyl-CoA_DH_NAD-bd"/>
</dbReference>
<dbReference type="InterPro" id="IPR008927">
    <property type="entry name" value="6-PGluconate_DH-like_C_sf"/>
</dbReference>
<feature type="binding site" evidence="5">
    <location>
        <position position="275"/>
    </location>
    <ligand>
        <name>NAD(+)</name>
        <dbReference type="ChEBI" id="CHEBI:57540"/>
    </ligand>
</feature>
<dbReference type="InterPro" id="IPR013328">
    <property type="entry name" value="6PGD_dom2"/>
</dbReference>
<comment type="pathway">
    <text evidence="1">Lipid metabolism; butanoate metabolism.</text>
</comment>
<dbReference type="PANTHER" id="PTHR48075">
    <property type="entry name" value="3-HYDROXYACYL-COA DEHYDROGENASE FAMILY PROTEIN"/>
    <property type="match status" value="1"/>
</dbReference>
<protein>
    <submittedName>
        <fullName evidence="8">3-hydroxyacyl-CoA dehydrogenase</fullName>
    </submittedName>
</protein>
<evidence type="ECO:0000256" key="1">
    <source>
        <dbReference type="ARBA" id="ARBA00005086"/>
    </source>
</evidence>
<dbReference type="OrthoDB" id="3229174at2"/>
<feature type="binding site" evidence="5">
    <location>
        <begin position="14"/>
        <end position="19"/>
    </location>
    <ligand>
        <name>NAD(+)</name>
        <dbReference type="ChEBI" id="CHEBI:57540"/>
    </ligand>
</feature>
<evidence type="ECO:0000313" key="8">
    <source>
        <dbReference type="EMBL" id="OXM69564.1"/>
    </source>
</evidence>
<dbReference type="PANTHER" id="PTHR48075:SF5">
    <property type="entry name" value="3-HYDROXYBUTYRYL-COA DEHYDROGENASE"/>
    <property type="match status" value="1"/>
</dbReference>
<keyword evidence="3" id="KW-0560">Oxidoreductase</keyword>
<dbReference type="Gene3D" id="1.10.1040.10">
    <property type="entry name" value="N-(1-d-carboxylethyl)-l-norvaline Dehydrogenase, domain 2"/>
    <property type="match status" value="1"/>
</dbReference>
<dbReference type="AlphaFoldDB" id="A0A229TF82"/>
<evidence type="ECO:0000313" key="9">
    <source>
        <dbReference type="Proteomes" id="UP000215199"/>
    </source>
</evidence>
<dbReference type="SUPFAM" id="SSF48179">
    <property type="entry name" value="6-phosphogluconate dehydrogenase C-terminal domain-like"/>
    <property type="match status" value="1"/>
</dbReference>
<feature type="binding site" evidence="5">
    <location>
        <position position="120"/>
    </location>
    <ligand>
        <name>NAD(+)</name>
        <dbReference type="ChEBI" id="CHEBI:57540"/>
    </ligand>
</feature>
<gene>
    <name evidence="8" type="ORF">CF165_08595</name>
</gene>
<evidence type="ECO:0000256" key="2">
    <source>
        <dbReference type="ARBA" id="ARBA00009463"/>
    </source>
</evidence>
<dbReference type="PIRSF" id="PIRSF000105">
    <property type="entry name" value="HCDH"/>
    <property type="match status" value="1"/>
</dbReference>
<feature type="binding site" evidence="5">
    <location>
        <position position="37"/>
    </location>
    <ligand>
        <name>NAD(+)</name>
        <dbReference type="ChEBI" id="CHEBI:57540"/>
    </ligand>
</feature>
<dbReference type="SUPFAM" id="SSF51735">
    <property type="entry name" value="NAD(P)-binding Rossmann-fold domains"/>
    <property type="match status" value="1"/>
</dbReference>
<organism evidence="8 9">
    <name type="scientific">Amycolatopsis vastitatis</name>
    <dbReference type="NCBI Taxonomy" id="1905142"/>
    <lineage>
        <taxon>Bacteria</taxon>
        <taxon>Bacillati</taxon>
        <taxon>Actinomycetota</taxon>
        <taxon>Actinomycetes</taxon>
        <taxon>Pseudonocardiales</taxon>
        <taxon>Pseudonocardiaceae</taxon>
        <taxon>Amycolatopsis</taxon>
    </lineage>
</organism>
<feature type="site" description="Important for catalytic activity" evidence="4">
    <location>
        <position position="141"/>
    </location>
</feature>
<proteinExistence type="inferred from homology"/>
<dbReference type="InterPro" id="IPR006108">
    <property type="entry name" value="3HC_DH_C"/>
</dbReference>
<dbReference type="EMBL" id="NMUL01000007">
    <property type="protein sequence ID" value="OXM69564.1"/>
    <property type="molecule type" value="Genomic_DNA"/>
</dbReference>